<gene>
    <name evidence="5" type="ORF">C8R41DRAFT_858838</name>
</gene>
<dbReference type="PANTHER" id="PTHR12455">
    <property type="entry name" value="NUCLEOLAR COMPLEX PROTEIN 4"/>
    <property type="match status" value="1"/>
</dbReference>
<evidence type="ECO:0000313" key="5">
    <source>
        <dbReference type="EMBL" id="KAJ4465119.1"/>
    </source>
</evidence>
<keyword evidence="3" id="KW-1133">Transmembrane helix</keyword>
<feature type="domain" description="CCAAT-binding factor" evidence="4">
    <location>
        <begin position="440"/>
        <end position="588"/>
    </location>
</feature>
<sequence>MPIRSLPSESAERPSKKRKLSATKGITSKTIAALESQLTSAVLPDSNSNSTTTLNPLVDLYTVALNVGISAADTLKAIWALYRVWVVVIDSGKMRGGKSEDENVQVVKAWLWERLNEYVDLLCGSLKDEEKVLRTSSLQILFSLQKHLSTSVSSKGDSQFHISHFRKIVNALVACPPSHRTTEKEKQKDGLIDADVLDLFCDKWLCVYDDVRWFFLREIGTLLSKKDQQPHPSVPTNTLSILERLAGSSSTSSFLTTTSSLEKPAKDGKEDNEGKKGQWWVEEMGKKPPKVKKGKGADLDADADDEEEDKIEKEDDEEDDWRKFFDEQNTNRESNTKKDNLGERIKGRKHTLTLHQSLHNTPSHRAAFTHAWLALLSRLSGYSSKNNDVDVEDVEDTKDLELAVRALNVMHRGVLPYLTRPVLVMDWIGACVDYGGTPGLLALNALYVLMTEYNLDYPSFYTRLYAFLDRELLHVKHRARFFRLAEVFLGSTHLPLTLLASFIKRLSILSLSAPPSAIVIVIPFVWNLVRRHPGLMGMIHREWDGQGVYEDPFLPSHPNPLLTNALSSSLFELHAHTAHYHAPVSSMAKVFEGVFTRGEYAMEDFLDHGYASLFDAEVNRKIKKEPAMNMESELEIERGLGGVALGTKKKRKREVALFGSGRGREQTEPEEKEEEGNGGAGDESIGRDIVTELWAF</sequence>
<feature type="compositionally biased region" description="Basic and acidic residues" evidence="2">
    <location>
        <begin position="263"/>
        <end position="276"/>
    </location>
</feature>
<dbReference type="EMBL" id="JANVFT010000130">
    <property type="protein sequence ID" value="KAJ4465119.1"/>
    <property type="molecule type" value="Genomic_DNA"/>
</dbReference>
<feature type="region of interest" description="Disordered" evidence="2">
    <location>
        <begin position="655"/>
        <end position="690"/>
    </location>
</feature>
<dbReference type="InterPro" id="IPR027193">
    <property type="entry name" value="Noc4"/>
</dbReference>
<organism evidence="5 6">
    <name type="scientific">Lentinula lateritia</name>
    <dbReference type="NCBI Taxonomy" id="40482"/>
    <lineage>
        <taxon>Eukaryota</taxon>
        <taxon>Fungi</taxon>
        <taxon>Dikarya</taxon>
        <taxon>Basidiomycota</taxon>
        <taxon>Agaricomycotina</taxon>
        <taxon>Agaricomycetes</taxon>
        <taxon>Agaricomycetidae</taxon>
        <taxon>Agaricales</taxon>
        <taxon>Marasmiineae</taxon>
        <taxon>Omphalotaceae</taxon>
        <taxon>Lentinula</taxon>
    </lineage>
</organism>
<feature type="compositionally biased region" description="Acidic residues" evidence="2">
    <location>
        <begin position="299"/>
        <end position="319"/>
    </location>
</feature>
<evidence type="ECO:0000313" key="6">
    <source>
        <dbReference type="Proteomes" id="UP001150217"/>
    </source>
</evidence>
<evidence type="ECO:0000259" key="4">
    <source>
        <dbReference type="Pfam" id="PF03914"/>
    </source>
</evidence>
<dbReference type="PANTHER" id="PTHR12455:SF0">
    <property type="entry name" value="NUCLEOLAR COMPLEX PROTEIN 4 HOMOLOG"/>
    <property type="match status" value="1"/>
</dbReference>
<keyword evidence="6" id="KW-1185">Reference proteome</keyword>
<feature type="region of interest" description="Disordered" evidence="2">
    <location>
        <begin position="1"/>
        <end position="23"/>
    </location>
</feature>
<proteinExistence type="inferred from homology"/>
<name>A0ABQ8V1D8_9AGAR</name>
<comment type="similarity">
    <text evidence="1">Belongs to the CBF/MAK21 family.</text>
</comment>
<reference evidence="5" key="1">
    <citation type="submission" date="2022-08" db="EMBL/GenBank/DDBJ databases">
        <title>A Global Phylogenomic Analysis of the Shiitake Genus Lentinula.</title>
        <authorList>
            <consortium name="DOE Joint Genome Institute"/>
            <person name="Sierra-Patev S."/>
            <person name="Min B."/>
            <person name="Naranjo-Ortiz M."/>
            <person name="Looney B."/>
            <person name="Konkel Z."/>
            <person name="Slot J.C."/>
            <person name="Sakamoto Y."/>
            <person name="Steenwyk J.L."/>
            <person name="Rokas A."/>
            <person name="Carro J."/>
            <person name="Camarero S."/>
            <person name="Ferreira P."/>
            <person name="Molpeceres G."/>
            <person name="Ruiz-Duenas F.J."/>
            <person name="Serrano A."/>
            <person name="Henrissat B."/>
            <person name="Drula E."/>
            <person name="Hughes K.W."/>
            <person name="Mata J.L."/>
            <person name="Ishikawa N.K."/>
            <person name="Vargas-Isla R."/>
            <person name="Ushijima S."/>
            <person name="Smith C.A."/>
            <person name="Ahrendt S."/>
            <person name="Andreopoulos W."/>
            <person name="He G."/>
            <person name="Labutti K."/>
            <person name="Lipzen A."/>
            <person name="Ng V."/>
            <person name="Riley R."/>
            <person name="Sandor L."/>
            <person name="Barry K."/>
            <person name="Martinez A.T."/>
            <person name="Xiao Y."/>
            <person name="Gibbons J.G."/>
            <person name="Terashima K."/>
            <person name="Grigoriev I.V."/>
            <person name="Hibbett D.S."/>
        </authorList>
    </citation>
    <scope>NUCLEOTIDE SEQUENCE</scope>
    <source>
        <strain evidence="5">RHP3577 ss4</strain>
    </source>
</reference>
<feature type="compositionally biased region" description="Basic and acidic residues" evidence="2">
    <location>
        <begin position="320"/>
        <end position="345"/>
    </location>
</feature>
<dbReference type="Pfam" id="PF03914">
    <property type="entry name" value="CBF"/>
    <property type="match status" value="1"/>
</dbReference>
<dbReference type="InterPro" id="IPR005612">
    <property type="entry name" value="CCAAT-binding_factor"/>
</dbReference>
<dbReference type="Proteomes" id="UP001150217">
    <property type="component" value="Unassembled WGS sequence"/>
</dbReference>
<feature type="transmembrane region" description="Helical" evidence="3">
    <location>
        <begin position="509"/>
        <end position="529"/>
    </location>
</feature>
<comment type="caution">
    <text evidence="5">The sequence shown here is derived from an EMBL/GenBank/DDBJ whole genome shotgun (WGS) entry which is preliminary data.</text>
</comment>
<accession>A0ABQ8V1D8</accession>
<evidence type="ECO:0000256" key="1">
    <source>
        <dbReference type="ARBA" id="ARBA00007797"/>
    </source>
</evidence>
<feature type="compositionally biased region" description="Low complexity" evidence="2">
    <location>
        <begin position="252"/>
        <end position="261"/>
    </location>
</feature>
<feature type="region of interest" description="Disordered" evidence="2">
    <location>
        <begin position="252"/>
        <end position="345"/>
    </location>
</feature>
<evidence type="ECO:0000256" key="3">
    <source>
        <dbReference type="SAM" id="Phobius"/>
    </source>
</evidence>
<protein>
    <submittedName>
        <fullName evidence="5">CBF/Mak21 family-domain-containing protein</fullName>
    </submittedName>
</protein>
<keyword evidence="3" id="KW-0812">Transmembrane</keyword>
<evidence type="ECO:0000256" key="2">
    <source>
        <dbReference type="SAM" id="MobiDB-lite"/>
    </source>
</evidence>
<keyword evidence="3" id="KW-0472">Membrane</keyword>